<reference evidence="1 2" key="1">
    <citation type="journal article" date="2021" name="Comput. Struct. Biotechnol. J.">
        <title>De novo genome assembly of the potent medicinal plant Rehmannia glutinosa using nanopore technology.</title>
        <authorList>
            <person name="Ma L."/>
            <person name="Dong C."/>
            <person name="Song C."/>
            <person name="Wang X."/>
            <person name="Zheng X."/>
            <person name="Niu Y."/>
            <person name="Chen S."/>
            <person name="Feng W."/>
        </authorList>
    </citation>
    <scope>NUCLEOTIDE SEQUENCE [LARGE SCALE GENOMIC DNA]</scope>
    <source>
        <strain evidence="1">DH-2019</strain>
    </source>
</reference>
<accession>A0ABR0VDS3</accession>
<name>A0ABR0VDS3_REHGL</name>
<evidence type="ECO:0000313" key="1">
    <source>
        <dbReference type="EMBL" id="KAK6131980.1"/>
    </source>
</evidence>
<gene>
    <name evidence="1" type="ORF">DH2020_034287</name>
</gene>
<dbReference type="PANTHER" id="PTHR33116">
    <property type="entry name" value="REVERSE TRANSCRIPTASE ZINC-BINDING DOMAIN-CONTAINING PROTEIN-RELATED-RELATED"/>
    <property type="match status" value="1"/>
</dbReference>
<proteinExistence type="predicted"/>
<comment type="caution">
    <text evidence="1">The sequence shown here is derived from an EMBL/GenBank/DDBJ whole genome shotgun (WGS) entry which is preliminary data.</text>
</comment>
<sequence>MSCFVLPAGVCKQICMLFSNFWWGTGEEGKSKIHWRDWKKLTVPKKEGGLGFHDLTLFNEALIVKQLWRILSNPNLLVSKVLKAKYFPNGNLIDAKIGSNASWLWRSWLGFKETLKKGLRYEIGDGRTIKIWEDPWIPTALNFKPLKQAWVEESPHRVADLLTCEGRVWNLELIQNIFLDDDCNKILMIKGMSKEKRDKWFWQFDSKGLYSVKSTYNHLVLDKVRRLEGGESSWSYGNKKTIRDRSWKLQIKGKIKHFIWKCFSGILPTNCCLNKRE</sequence>
<protein>
    <submittedName>
        <fullName evidence="1">Uncharacterized protein</fullName>
    </submittedName>
</protein>
<keyword evidence="2" id="KW-1185">Reference proteome</keyword>
<evidence type="ECO:0000313" key="2">
    <source>
        <dbReference type="Proteomes" id="UP001318860"/>
    </source>
</evidence>
<dbReference type="PANTHER" id="PTHR33116:SF86">
    <property type="entry name" value="REVERSE TRANSCRIPTASE DOMAIN-CONTAINING PROTEIN"/>
    <property type="match status" value="1"/>
</dbReference>
<dbReference type="Proteomes" id="UP001318860">
    <property type="component" value="Unassembled WGS sequence"/>
</dbReference>
<dbReference type="EMBL" id="JABTTQ020001301">
    <property type="protein sequence ID" value="KAK6131980.1"/>
    <property type="molecule type" value="Genomic_DNA"/>
</dbReference>
<organism evidence="1 2">
    <name type="scientific">Rehmannia glutinosa</name>
    <name type="common">Chinese foxglove</name>
    <dbReference type="NCBI Taxonomy" id="99300"/>
    <lineage>
        <taxon>Eukaryota</taxon>
        <taxon>Viridiplantae</taxon>
        <taxon>Streptophyta</taxon>
        <taxon>Embryophyta</taxon>
        <taxon>Tracheophyta</taxon>
        <taxon>Spermatophyta</taxon>
        <taxon>Magnoliopsida</taxon>
        <taxon>eudicotyledons</taxon>
        <taxon>Gunneridae</taxon>
        <taxon>Pentapetalae</taxon>
        <taxon>asterids</taxon>
        <taxon>lamiids</taxon>
        <taxon>Lamiales</taxon>
        <taxon>Orobanchaceae</taxon>
        <taxon>Rehmannieae</taxon>
        <taxon>Rehmannia</taxon>
    </lineage>
</organism>